<evidence type="ECO:0000256" key="9">
    <source>
        <dbReference type="SAM" id="SignalP"/>
    </source>
</evidence>
<keyword evidence="7" id="KW-0482">Metalloprotease</keyword>
<keyword evidence="6" id="KW-0862">Zinc</keyword>
<dbReference type="InterPro" id="IPR000601">
    <property type="entry name" value="PKD_dom"/>
</dbReference>
<dbReference type="PANTHER" id="PTHR47466">
    <property type="match status" value="1"/>
</dbReference>
<evidence type="ECO:0000313" key="12">
    <source>
        <dbReference type="EMBL" id="MDR6238003.1"/>
    </source>
</evidence>
<evidence type="ECO:0000256" key="6">
    <source>
        <dbReference type="ARBA" id="ARBA00022833"/>
    </source>
</evidence>
<dbReference type="Pfam" id="PF18911">
    <property type="entry name" value="PKD_4"/>
    <property type="match status" value="2"/>
</dbReference>
<evidence type="ECO:0000313" key="13">
    <source>
        <dbReference type="Proteomes" id="UP001185092"/>
    </source>
</evidence>
<feature type="domain" description="PKD" evidence="11">
    <location>
        <begin position="331"/>
        <end position="404"/>
    </location>
</feature>
<feature type="domain" description="CUB" evidence="10">
    <location>
        <begin position="619"/>
        <end position="741"/>
    </location>
</feature>
<dbReference type="InterPro" id="IPR022409">
    <property type="entry name" value="PKD/Chitinase_dom"/>
</dbReference>
<organism evidence="12 13">
    <name type="scientific">Aureibacter tunicatorum</name>
    <dbReference type="NCBI Taxonomy" id="866807"/>
    <lineage>
        <taxon>Bacteria</taxon>
        <taxon>Pseudomonadati</taxon>
        <taxon>Bacteroidota</taxon>
        <taxon>Cytophagia</taxon>
        <taxon>Cytophagales</taxon>
        <taxon>Persicobacteraceae</taxon>
        <taxon>Aureibacter</taxon>
    </lineage>
</organism>
<evidence type="ECO:0000259" key="10">
    <source>
        <dbReference type="PROSITE" id="PS01180"/>
    </source>
</evidence>
<evidence type="ECO:0000256" key="8">
    <source>
        <dbReference type="ARBA" id="ARBA00023157"/>
    </source>
</evidence>
<dbReference type="PANTHER" id="PTHR47466:SF1">
    <property type="entry name" value="METALLOPROTEASE MEP1 (AFU_ORTHOLOGUE AFUA_1G07730)-RELATED"/>
    <property type="match status" value="1"/>
</dbReference>
<dbReference type="InterPro" id="IPR024079">
    <property type="entry name" value="MetalloPept_cat_dom_sf"/>
</dbReference>
<keyword evidence="8" id="KW-1015">Disulfide bond</keyword>
<dbReference type="InterPro" id="IPR000859">
    <property type="entry name" value="CUB_dom"/>
</dbReference>
<reference evidence="12" key="1">
    <citation type="submission" date="2023-07" db="EMBL/GenBank/DDBJ databases">
        <title>Genomic Encyclopedia of Type Strains, Phase IV (KMG-IV): sequencing the most valuable type-strain genomes for metagenomic binning, comparative biology and taxonomic classification.</title>
        <authorList>
            <person name="Goeker M."/>
        </authorList>
    </citation>
    <scope>NUCLEOTIDE SEQUENCE</scope>
    <source>
        <strain evidence="12">DSM 26174</strain>
    </source>
</reference>
<evidence type="ECO:0000256" key="2">
    <source>
        <dbReference type="ARBA" id="ARBA00022670"/>
    </source>
</evidence>
<dbReference type="GO" id="GO:0006508">
    <property type="term" value="P:proteolysis"/>
    <property type="evidence" value="ECO:0007669"/>
    <property type="project" value="UniProtKB-KW"/>
</dbReference>
<keyword evidence="3" id="KW-0479">Metal-binding</keyword>
<dbReference type="Proteomes" id="UP001185092">
    <property type="component" value="Unassembled WGS sequence"/>
</dbReference>
<keyword evidence="5" id="KW-0378">Hydrolase</keyword>
<comment type="caution">
    <text evidence="12">The sequence shown here is derived from an EMBL/GenBank/DDBJ whole genome shotgun (WGS) entry which is preliminary data.</text>
</comment>
<dbReference type="Pfam" id="PF00431">
    <property type="entry name" value="CUB"/>
    <property type="match status" value="2"/>
</dbReference>
<dbReference type="SUPFAM" id="SSF49299">
    <property type="entry name" value="PKD domain"/>
    <property type="match status" value="2"/>
</dbReference>
<evidence type="ECO:0000256" key="1">
    <source>
        <dbReference type="ARBA" id="ARBA00008721"/>
    </source>
</evidence>
<dbReference type="SUPFAM" id="SSF49854">
    <property type="entry name" value="Spermadhesin, CUB domain"/>
    <property type="match status" value="2"/>
</dbReference>
<dbReference type="SMART" id="SM00089">
    <property type="entry name" value="PKD"/>
    <property type="match status" value="2"/>
</dbReference>
<feature type="chain" id="PRO_5042137263" evidence="9">
    <location>
        <begin position="20"/>
        <end position="991"/>
    </location>
</feature>
<dbReference type="GO" id="GO:0046872">
    <property type="term" value="F:metal ion binding"/>
    <property type="evidence" value="ECO:0007669"/>
    <property type="project" value="UniProtKB-KW"/>
</dbReference>
<comment type="similarity">
    <text evidence="1">Belongs to the peptidase M43B family.</text>
</comment>
<dbReference type="CDD" id="cd00041">
    <property type="entry name" value="CUB"/>
    <property type="match status" value="2"/>
</dbReference>
<dbReference type="Pfam" id="PF18962">
    <property type="entry name" value="Por_Secre_tail"/>
    <property type="match status" value="1"/>
</dbReference>
<sequence>MKKLYTLLLGTVMAFDSMAQTQEPCSMQGKIPSEIQESTSTLARRQAKDQYVIPMVFHVIHAGGVENVSDEQIHESIKQLNEDFAGEDINIDQVIPEFQDIIGRSDIRFVLANKDPQGNFTAGINRYFHPTFSANGDDGGTLERQYKQAYGWPREKYLNVFVLKSSGPNSGSAFAEYPSDEARYVWDDGVVTSHWALGRTGTAKDTHYKIMTHEVGHFLNLIHAWGEGGYQVASSCNGDDLVADTPNTIGNSGCNPNNVSCGSLDNTQNYMDYGYCTVMFTQGQVDRMMDALTSSVGGRNNLHADNNLVQTGITDYEVQAQISSEVHTIPVGHSIDFIDRSTSENSSIESWEWKFEGGEPASFSGKTPPAISYTHPGSYDVTLTVTDQAGNINTQVREAYVTVEQDIVMQNGTLRACDTKFFDSGRNSNYTNREDFTLTLLPEVDGNILEVAFNSFRLDNNCGNDYLEIYDGPNTSSTKLGTYCGTNSPGTVTSSHSSGALTFVFHSNVSNMYAGWDADVSCKASNGMQADFTLENENINLLIDPSITIVESSENGSSVINSWEWKFEGANIDSYSGQNPPELTYNAPGIYAVKLTISDGNESISKTTYVTVNKELKIANGTVDFCDGVFVDNGGSQGAYGNNENFVMTLNPGGADKYLEVDFAVFDVESDPESNSCQYDFLKIYDGPDASSPEIGLFCNDEGSTPPSTIKSSHASGALTFEFKSDGNTFLNGWVANVNCVSNQSDLNLDVQDMIVGSCALSPEVRPLVSGGTEPYTYEWIDLSSENTIATSATMNLDAGSYKLIVTDADNSIVEQEFTISREETVEITSLTDMTIKEYETNTTAFSVNVSGVSPLVYRWEPTVGLDDASILNPVPNPAQTTEYTLTVTDVYGCQVTQSVTVIVEDDNVLSSDDLRNEISVFPNPTEGKLQIVSNGLDLQLVEVYSLEGKLQSKYSLEGITEIDLSLLTSGVYQVKVIASGQVSVHKIILK</sequence>
<dbReference type="Gene3D" id="2.60.40.10">
    <property type="entry name" value="Immunoglobulins"/>
    <property type="match status" value="2"/>
</dbReference>
<dbReference type="PROSITE" id="PS50093">
    <property type="entry name" value="PKD"/>
    <property type="match status" value="2"/>
</dbReference>
<evidence type="ECO:0000256" key="4">
    <source>
        <dbReference type="ARBA" id="ARBA00022729"/>
    </source>
</evidence>
<dbReference type="InterPro" id="IPR035914">
    <property type="entry name" value="Sperma_CUB_dom_sf"/>
</dbReference>
<dbReference type="InterPro" id="IPR026444">
    <property type="entry name" value="Secre_tail"/>
</dbReference>
<keyword evidence="2" id="KW-0645">Protease</keyword>
<dbReference type="SMART" id="SM00042">
    <property type="entry name" value="CUB"/>
    <property type="match status" value="2"/>
</dbReference>
<proteinExistence type="inferred from homology"/>
<dbReference type="Gene3D" id="2.60.120.290">
    <property type="entry name" value="Spermadhesin, CUB domain"/>
    <property type="match status" value="2"/>
</dbReference>
<dbReference type="InterPro" id="IPR013783">
    <property type="entry name" value="Ig-like_fold"/>
</dbReference>
<evidence type="ECO:0000256" key="3">
    <source>
        <dbReference type="ARBA" id="ARBA00022723"/>
    </source>
</evidence>
<dbReference type="InterPro" id="IPR008754">
    <property type="entry name" value="Peptidase_M43"/>
</dbReference>
<name>A0AAE4BRJ7_9BACT</name>
<dbReference type="GO" id="GO:0008237">
    <property type="term" value="F:metallopeptidase activity"/>
    <property type="evidence" value="ECO:0007669"/>
    <property type="project" value="UniProtKB-KW"/>
</dbReference>
<evidence type="ECO:0000256" key="5">
    <source>
        <dbReference type="ARBA" id="ARBA00022801"/>
    </source>
</evidence>
<evidence type="ECO:0000256" key="7">
    <source>
        <dbReference type="ARBA" id="ARBA00023049"/>
    </source>
</evidence>
<dbReference type="SUPFAM" id="SSF55486">
    <property type="entry name" value="Metalloproteases ('zincins'), catalytic domain"/>
    <property type="match status" value="1"/>
</dbReference>
<dbReference type="EMBL" id="JAVDQD010000001">
    <property type="protein sequence ID" value="MDR6238003.1"/>
    <property type="molecule type" value="Genomic_DNA"/>
</dbReference>
<dbReference type="PROSITE" id="PS01180">
    <property type="entry name" value="CUB"/>
    <property type="match status" value="2"/>
</dbReference>
<evidence type="ECO:0000259" key="11">
    <source>
        <dbReference type="PROSITE" id="PS50093"/>
    </source>
</evidence>
<accession>A0AAE4BRJ7</accession>
<keyword evidence="13" id="KW-1185">Reference proteome</keyword>
<dbReference type="CDD" id="cd00146">
    <property type="entry name" value="PKD"/>
    <property type="match status" value="2"/>
</dbReference>
<dbReference type="AlphaFoldDB" id="A0AAE4BRJ7"/>
<dbReference type="NCBIfam" id="TIGR04183">
    <property type="entry name" value="Por_Secre_tail"/>
    <property type="match status" value="1"/>
</dbReference>
<dbReference type="Pfam" id="PF05572">
    <property type="entry name" value="Peptidase_M43"/>
    <property type="match status" value="1"/>
</dbReference>
<dbReference type="Gene3D" id="3.40.390.10">
    <property type="entry name" value="Collagenase (Catalytic Domain)"/>
    <property type="match status" value="1"/>
</dbReference>
<dbReference type="InterPro" id="IPR035986">
    <property type="entry name" value="PKD_dom_sf"/>
</dbReference>
<feature type="domain" description="CUB" evidence="10">
    <location>
        <begin position="410"/>
        <end position="523"/>
    </location>
</feature>
<feature type="domain" description="PKD" evidence="11">
    <location>
        <begin position="552"/>
        <end position="619"/>
    </location>
</feature>
<protein>
    <submittedName>
        <fullName evidence="12">PKD repeat protein</fullName>
    </submittedName>
</protein>
<gene>
    <name evidence="12" type="ORF">HNQ88_000979</name>
</gene>
<feature type="signal peptide" evidence="9">
    <location>
        <begin position="1"/>
        <end position="19"/>
    </location>
</feature>
<dbReference type="RefSeq" id="WP_309937474.1">
    <property type="nucleotide sequence ID" value="NZ_AP025305.1"/>
</dbReference>
<keyword evidence="4 9" id="KW-0732">Signal</keyword>